<evidence type="ECO:0000313" key="2">
    <source>
        <dbReference type="EMBL" id="PSK82652.1"/>
    </source>
</evidence>
<evidence type="ECO:0000259" key="1">
    <source>
        <dbReference type="Pfam" id="PF09413"/>
    </source>
</evidence>
<dbReference type="RefSeq" id="WP_170108922.1">
    <property type="nucleotide sequence ID" value="NZ_BLAU01000001.1"/>
</dbReference>
<protein>
    <submittedName>
        <fullName evidence="2">Putative signal transducing protein</fullName>
    </submittedName>
</protein>
<organism evidence="2 3">
    <name type="scientific">Prolixibacter denitrificans</name>
    <dbReference type="NCBI Taxonomy" id="1541063"/>
    <lineage>
        <taxon>Bacteria</taxon>
        <taxon>Pseudomonadati</taxon>
        <taxon>Bacteroidota</taxon>
        <taxon>Bacteroidia</taxon>
        <taxon>Marinilabiliales</taxon>
        <taxon>Prolixibacteraceae</taxon>
        <taxon>Prolixibacter</taxon>
    </lineage>
</organism>
<dbReference type="NCBIfam" id="NF040569">
    <property type="entry name" value="DUF2007_rel"/>
    <property type="match status" value="1"/>
</dbReference>
<name>A0A2P8CCJ9_9BACT</name>
<dbReference type="InterPro" id="IPR011322">
    <property type="entry name" value="N-reg_PII-like_a/b"/>
</dbReference>
<reference evidence="2 3" key="1">
    <citation type="submission" date="2018-03" db="EMBL/GenBank/DDBJ databases">
        <title>Genomic Encyclopedia of Archaeal and Bacterial Type Strains, Phase II (KMG-II): from individual species to whole genera.</title>
        <authorList>
            <person name="Goeker M."/>
        </authorList>
    </citation>
    <scope>NUCLEOTIDE SEQUENCE [LARGE SCALE GENOMIC DNA]</scope>
    <source>
        <strain evidence="2 3">DSM 27267</strain>
    </source>
</reference>
<accession>A0A2P8CCJ9</accession>
<feature type="domain" description="DUF2007" evidence="1">
    <location>
        <begin position="11"/>
        <end position="71"/>
    </location>
</feature>
<dbReference type="Gene3D" id="3.30.70.790">
    <property type="entry name" value="UreE, C-terminal domain"/>
    <property type="match status" value="1"/>
</dbReference>
<dbReference type="InterPro" id="IPR018551">
    <property type="entry name" value="DUF2007"/>
</dbReference>
<dbReference type="Proteomes" id="UP000240621">
    <property type="component" value="Unassembled WGS sequence"/>
</dbReference>
<proteinExistence type="predicted"/>
<gene>
    <name evidence="2" type="ORF">CLV93_10544</name>
</gene>
<sequence>MNDIKAVEVFAGTSWESGLVKSLLENAEIEVFVQDEIQGNLVPWYTSPGGTSSIRLVVSSENEEKAREVVNQYMTDIARR</sequence>
<evidence type="ECO:0000313" key="3">
    <source>
        <dbReference type="Proteomes" id="UP000240621"/>
    </source>
</evidence>
<dbReference type="AlphaFoldDB" id="A0A2P8CCJ9"/>
<dbReference type="EMBL" id="PYGC01000005">
    <property type="protein sequence ID" value="PSK82652.1"/>
    <property type="molecule type" value="Genomic_DNA"/>
</dbReference>
<dbReference type="SUPFAM" id="SSF54913">
    <property type="entry name" value="GlnB-like"/>
    <property type="match status" value="1"/>
</dbReference>
<dbReference type="Pfam" id="PF09413">
    <property type="entry name" value="DUF2007"/>
    <property type="match status" value="1"/>
</dbReference>
<comment type="caution">
    <text evidence="2">The sequence shown here is derived from an EMBL/GenBank/DDBJ whole genome shotgun (WGS) entry which is preliminary data.</text>
</comment>